<dbReference type="GO" id="GO:0000146">
    <property type="term" value="F:microfilament motor activity"/>
    <property type="evidence" value="ECO:0007669"/>
    <property type="project" value="TreeGrafter"/>
</dbReference>
<comment type="similarity">
    <text evidence="6">Belongs to the TRAFAC class myosin-kinesin ATPase superfamily. Myosin family.</text>
</comment>
<proteinExistence type="inferred from homology"/>
<dbReference type="SUPFAM" id="SSF52540">
    <property type="entry name" value="P-loop containing nucleoside triphosphate hydrolases"/>
    <property type="match status" value="1"/>
</dbReference>
<evidence type="ECO:0000313" key="8">
    <source>
        <dbReference type="EMBL" id="VEL37610.1"/>
    </source>
</evidence>
<protein>
    <recommendedName>
        <fullName evidence="7">Myosin motor domain-containing protein</fullName>
    </recommendedName>
</protein>
<evidence type="ECO:0000256" key="1">
    <source>
        <dbReference type="ARBA" id="ARBA00022741"/>
    </source>
</evidence>
<evidence type="ECO:0000256" key="3">
    <source>
        <dbReference type="ARBA" id="ARBA00023123"/>
    </source>
</evidence>
<dbReference type="GO" id="GO:0016459">
    <property type="term" value="C:myosin complex"/>
    <property type="evidence" value="ECO:0007669"/>
    <property type="project" value="UniProtKB-KW"/>
</dbReference>
<keyword evidence="4" id="KW-0505">Motor protein</keyword>
<comment type="caution">
    <text evidence="6">Lacks conserved residue(s) required for the propagation of feature annotation.</text>
</comment>
<keyword evidence="2" id="KW-0067">ATP-binding</keyword>
<dbReference type="OrthoDB" id="10055605at2759"/>
<dbReference type="Gene3D" id="3.40.850.10">
    <property type="entry name" value="Kinesin motor domain"/>
    <property type="match status" value="1"/>
</dbReference>
<reference evidence="8" key="1">
    <citation type="submission" date="2018-11" db="EMBL/GenBank/DDBJ databases">
        <authorList>
            <consortium name="Pathogen Informatics"/>
        </authorList>
    </citation>
    <scope>NUCLEOTIDE SEQUENCE</scope>
</reference>
<dbReference type="InterPro" id="IPR036961">
    <property type="entry name" value="Kinesin_motor_dom_sf"/>
</dbReference>
<organism evidence="8 9">
    <name type="scientific">Protopolystoma xenopodis</name>
    <dbReference type="NCBI Taxonomy" id="117903"/>
    <lineage>
        <taxon>Eukaryota</taxon>
        <taxon>Metazoa</taxon>
        <taxon>Spiralia</taxon>
        <taxon>Lophotrochozoa</taxon>
        <taxon>Platyhelminthes</taxon>
        <taxon>Monogenea</taxon>
        <taxon>Polyopisthocotylea</taxon>
        <taxon>Polystomatidea</taxon>
        <taxon>Polystomatidae</taxon>
        <taxon>Protopolystoma</taxon>
    </lineage>
</organism>
<dbReference type="EMBL" id="CAAALY010255500">
    <property type="protein sequence ID" value="VEL37610.1"/>
    <property type="molecule type" value="Genomic_DNA"/>
</dbReference>
<dbReference type="GO" id="GO:0007015">
    <property type="term" value="P:actin filament organization"/>
    <property type="evidence" value="ECO:0007669"/>
    <property type="project" value="TreeGrafter"/>
</dbReference>
<dbReference type="GO" id="GO:0051015">
    <property type="term" value="F:actin filament binding"/>
    <property type="evidence" value="ECO:0007669"/>
    <property type="project" value="TreeGrafter"/>
</dbReference>
<evidence type="ECO:0000256" key="2">
    <source>
        <dbReference type="ARBA" id="ARBA00022840"/>
    </source>
</evidence>
<evidence type="ECO:0000256" key="4">
    <source>
        <dbReference type="ARBA" id="ARBA00023175"/>
    </source>
</evidence>
<accession>A0A448XIN8</accession>
<keyword evidence="9" id="KW-1185">Reference proteome</keyword>
<evidence type="ECO:0000256" key="5">
    <source>
        <dbReference type="ARBA" id="ARBA00023203"/>
    </source>
</evidence>
<evidence type="ECO:0000256" key="6">
    <source>
        <dbReference type="PROSITE-ProRule" id="PRU00782"/>
    </source>
</evidence>
<keyword evidence="5 6" id="KW-0009">Actin-binding</keyword>
<dbReference type="InterPro" id="IPR001609">
    <property type="entry name" value="Myosin_head_motor_dom-like"/>
</dbReference>
<dbReference type="PANTHER" id="PTHR13140:SF706">
    <property type="entry name" value="DILUTE CLASS UNCONVENTIONAL MYOSIN, ISOFORM C"/>
    <property type="match status" value="1"/>
</dbReference>
<dbReference type="Proteomes" id="UP000784294">
    <property type="component" value="Unassembled WGS sequence"/>
</dbReference>
<dbReference type="GO" id="GO:0005524">
    <property type="term" value="F:ATP binding"/>
    <property type="evidence" value="ECO:0007669"/>
    <property type="project" value="UniProtKB-KW"/>
</dbReference>
<dbReference type="InterPro" id="IPR027417">
    <property type="entry name" value="P-loop_NTPase"/>
</dbReference>
<dbReference type="GO" id="GO:0016020">
    <property type="term" value="C:membrane"/>
    <property type="evidence" value="ECO:0007669"/>
    <property type="project" value="TreeGrafter"/>
</dbReference>
<gene>
    <name evidence="8" type="ORF">PXEA_LOCUS31050</name>
</gene>
<evidence type="ECO:0000313" key="9">
    <source>
        <dbReference type="Proteomes" id="UP000784294"/>
    </source>
</evidence>
<comment type="caution">
    <text evidence="8">The sequence shown here is derived from an EMBL/GenBank/DDBJ whole genome shotgun (WGS) entry which is preliminary data.</text>
</comment>
<keyword evidence="3 6" id="KW-0518">Myosin</keyword>
<dbReference type="PROSITE" id="PS51456">
    <property type="entry name" value="MYOSIN_MOTOR"/>
    <property type="match status" value="1"/>
</dbReference>
<dbReference type="Pfam" id="PF00063">
    <property type="entry name" value="Myosin_head"/>
    <property type="match status" value="1"/>
</dbReference>
<dbReference type="AlphaFoldDB" id="A0A448XIN8"/>
<dbReference type="PANTHER" id="PTHR13140">
    <property type="entry name" value="MYOSIN"/>
    <property type="match status" value="1"/>
</dbReference>
<name>A0A448XIN8_9PLAT</name>
<feature type="domain" description="Myosin motor" evidence="7">
    <location>
        <begin position="1"/>
        <end position="88"/>
    </location>
</feature>
<sequence>MNLENRVPAISPLFEAIGNAKTLRNDNSSRFGKFLRIDISANRMFPMSGGRGQKSATNFMQAIVSTYLLEKSRVVFQASFQNILISRS</sequence>
<evidence type="ECO:0000259" key="7">
    <source>
        <dbReference type="PROSITE" id="PS51456"/>
    </source>
</evidence>
<keyword evidence="1" id="KW-0547">Nucleotide-binding</keyword>
<dbReference type="GO" id="GO:0005737">
    <property type="term" value="C:cytoplasm"/>
    <property type="evidence" value="ECO:0007669"/>
    <property type="project" value="TreeGrafter"/>
</dbReference>